<gene>
    <name evidence="3" type="ORF">SAMN06265348_104298</name>
</gene>
<evidence type="ECO:0000259" key="2">
    <source>
        <dbReference type="Pfam" id="PF14583"/>
    </source>
</evidence>
<dbReference type="InterPro" id="IPR015943">
    <property type="entry name" value="WD40/YVTN_repeat-like_dom_sf"/>
</dbReference>
<keyword evidence="1" id="KW-0732">Signal</keyword>
<accession>A0A521CXW1</accession>
<dbReference type="SUPFAM" id="SSF69322">
    <property type="entry name" value="Tricorn protease domain 2"/>
    <property type="match status" value="1"/>
</dbReference>
<dbReference type="GO" id="GO:0045490">
    <property type="term" value="P:pectin catabolic process"/>
    <property type="evidence" value="ECO:0007669"/>
    <property type="project" value="InterPro"/>
</dbReference>
<dbReference type="OrthoDB" id="8432779at2"/>
<evidence type="ECO:0000313" key="3">
    <source>
        <dbReference type="EMBL" id="SMO64254.1"/>
    </source>
</evidence>
<reference evidence="3 4" key="1">
    <citation type="submission" date="2017-05" db="EMBL/GenBank/DDBJ databases">
        <authorList>
            <person name="Varghese N."/>
            <person name="Submissions S."/>
        </authorList>
    </citation>
    <scope>NUCLEOTIDE SEQUENCE [LARGE SCALE GENOMIC DNA]</scope>
    <source>
        <strain evidence="3 4">DSM 19036</strain>
    </source>
</reference>
<feature type="signal peptide" evidence="1">
    <location>
        <begin position="1"/>
        <end position="19"/>
    </location>
</feature>
<dbReference type="InterPro" id="IPR027946">
    <property type="entry name" value="Ogl_dom"/>
</dbReference>
<keyword evidence="4" id="KW-1185">Reference proteome</keyword>
<dbReference type="RefSeq" id="WP_142527995.1">
    <property type="nucleotide sequence ID" value="NZ_CBCSJO010000001.1"/>
</dbReference>
<dbReference type="EMBL" id="FXTN01000004">
    <property type="protein sequence ID" value="SMO64254.1"/>
    <property type="molecule type" value="Genomic_DNA"/>
</dbReference>
<dbReference type="AlphaFoldDB" id="A0A521CXW1"/>
<proteinExistence type="predicted"/>
<dbReference type="Gene3D" id="2.130.10.10">
    <property type="entry name" value="YVTN repeat-like/Quinoprotein amine dehydrogenase"/>
    <property type="match status" value="1"/>
</dbReference>
<evidence type="ECO:0000256" key="1">
    <source>
        <dbReference type="SAM" id="SignalP"/>
    </source>
</evidence>
<feature type="domain" description="Oligogalacturonate lyase" evidence="2">
    <location>
        <begin position="38"/>
        <end position="412"/>
    </location>
</feature>
<organism evidence="3 4">
    <name type="scientific">Pedobacter westerhofensis</name>
    <dbReference type="NCBI Taxonomy" id="425512"/>
    <lineage>
        <taxon>Bacteria</taxon>
        <taxon>Pseudomonadati</taxon>
        <taxon>Bacteroidota</taxon>
        <taxon>Sphingobacteriia</taxon>
        <taxon>Sphingobacteriales</taxon>
        <taxon>Sphingobacteriaceae</taxon>
        <taxon>Pedobacter</taxon>
    </lineage>
</organism>
<dbReference type="GO" id="GO:0047487">
    <property type="term" value="F:oligogalacturonide lyase activity"/>
    <property type="evidence" value="ECO:0007669"/>
    <property type="project" value="InterPro"/>
</dbReference>
<feature type="chain" id="PRO_5022150789" evidence="1">
    <location>
        <begin position="20"/>
        <end position="416"/>
    </location>
</feature>
<evidence type="ECO:0000313" key="4">
    <source>
        <dbReference type="Proteomes" id="UP000320300"/>
    </source>
</evidence>
<dbReference type="Proteomes" id="UP000320300">
    <property type="component" value="Unassembled WGS sequence"/>
</dbReference>
<keyword evidence="3" id="KW-0456">Lyase</keyword>
<name>A0A521CXW1_9SPHI</name>
<protein>
    <submittedName>
        <fullName evidence="3">Oligogalacturonide lyase</fullName>
    </submittedName>
</protein>
<sequence>MKQKSIILTAILIIGAAAAAAQPIIETGSVKPMPDVWIDKDTGHKIVRLSGNTGNAIKNWYFHNNPFFGSPGHREDKMVFSDVDINQVPQVFAMNLKTFKSVQLTFGPSPKTLAATSAQKTHEFIYQSADTIYAGNPDTKKTRLLYVVKPAEHVGLTTVTADATMVASASSMPEQAAILKQYPAKSDYFQRIYNAHLLNTITTLDLKTGISKKVHQENNWLGHVQFSPVDPDILLFCHEGPWEKVDRIWRYNIKTEQLVLMHQRTMPNEIAGHEFFSGDGKVIWFDLQKPKGKTFFLSGTDVQSGRPVATYQMTADEWSIHFAVSPDNTFFAGDGGDSTQVAKAKNGQWIYLFRPAGKRFVSEKLVNMKAHIYREKPQTKGLEPNVHISPDGKWVIFGGNFEGTIQTYAVEIAGRP</sequence>
<dbReference type="Pfam" id="PF14583">
    <property type="entry name" value="Pectate_lyase22"/>
    <property type="match status" value="1"/>
</dbReference>